<dbReference type="EMBL" id="AAGTPA010000107">
    <property type="protein sequence ID" value="EBR8436759.1"/>
    <property type="molecule type" value="Genomic_DNA"/>
</dbReference>
<keyword evidence="1" id="KW-0732">Signal</keyword>
<evidence type="ECO:0000256" key="1">
    <source>
        <dbReference type="SAM" id="SignalP"/>
    </source>
</evidence>
<name>A0A5U8JHE4_SALET</name>
<feature type="signal peptide" evidence="1">
    <location>
        <begin position="1"/>
        <end position="31"/>
    </location>
</feature>
<organism evidence="2">
    <name type="scientific">Salmonella enterica subsp. enterica serovar Panama</name>
    <dbReference type="NCBI Taxonomy" id="29472"/>
    <lineage>
        <taxon>Bacteria</taxon>
        <taxon>Pseudomonadati</taxon>
        <taxon>Pseudomonadota</taxon>
        <taxon>Gammaproteobacteria</taxon>
        <taxon>Enterobacterales</taxon>
        <taxon>Enterobacteriaceae</taxon>
        <taxon>Salmonella</taxon>
    </lineage>
</organism>
<proteinExistence type="predicted"/>
<comment type="caution">
    <text evidence="2">The sequence shown here is derived from an EMBL/GenBank/DDBJ whole genome shotgun (WGS) entry which is preliminary data.</text>
</comment>
<dbReference type="Proteomes" id="UP000839597">
    <property type="component" value="Unassembled WGS sequence"/>
</dbReference>
<protein>
    <recommendedName>
        <fullName evidence="3">Secreted protein</fullName>
    </recommendedName>
</protein>
<feature type="chain" id="PRO_5024995819" description="Secreted protein" evidence="1">
    <location>
        <begin position="32"/>
        <end position="146"/>
    </location>
</feature>
<evidence type="ECO:0000313" key="2">
    <source>
        <dbReference type="EMBL" id="EBR8436759.1"/>
    </source>
</evidence>
<accession>A0A5U8JHE4</accession>
<gene>
    <name evidence="2" type="ORF">DOI44_28250</name>
</gene>
<dbReference type="AlphaFoldDB" id="A0A5U8JHE4"/>
<reference evidence="2" key="1">
    <citation type="submission" date="2018-06" db="EMBL/GenBank/DDBJ databases">
        <authorList>
            <person name="Ashton P.M."/>
            <person name="Dallman T."/>
            <person name="Nair S."/>
            <person name="De Pinna E."/>
            <person name="Peters T."/>
            <person name="Grant K."/>
        </authorList>
    </citation>
    <scope>NUCLEOTIDE SEQUENCE [LARGE SCALE GENOMIC DNA]</scope>
    <source>
        <strain evidence="2">449454</strain>
    </source>
</reference>
<sequence>MKISNITRRHLRTGKLLLIISAFLLSASVNAATVRLPQKVTDVKDGSEQMCGSDDVKNGTCSLVSVSDDGHYALLSSPGGMACYDPYLIVVNLTTGKGKMMDYNRHATCSGEATAKFVRSPQNGHLTVVIYDPSIKKNVGLNTIDF</sequence>
<evidence type="ECO:0008006" key="3">
    <source>
        <dbReference type="Google" id="ProtNLM"/>
    </source>
</evidence>